<feature type="region of interest" description="Disordered" evidence="1">
    <location>
        <begin position="128"/>
        <end position="154"/>
    </location>
</feature>
<accession>A0A2C9W813</accession>
<feature type="compositionally biased region" description="Gly residues" evidence="1">
    <location>
        <begin position="138"/>
        <end position="150"/>
    </location>
</feature>
<proteinExistence type="predicted"/>
<organism evidence="4 5">
    <name type="scientific">Manihot esculenta</name>
    <name type="common">Cassava</name>
    <name type="synonym">Jatropha manihot</name>
    <dbReference type="NCBI Taxonomy" id="3983"/>
    <lineage>
        <taxon>Eukaryota</taxon>
        <taxon>Viridiplantae</taxon>
        <taxon>Streptophyta</taxon>
        <taxon>Embryophyta</taxon>
        <taxon>Tracheophyta</taxon>
        <taxon>Spermatophyta</taxon>
        <taxon>Magnoliopsida</taxon>
        <taxon>eudicotyledons</taxon>
        <taxon>Gunneridae</taxon>
        <taxon>Pentapetalae</taxon>
        <taxon>rosids</taxon>
        <taxon>fabids</taxon>
        <taxon>Malpighiales</taxon>
        <taxon>Euphorbiaceae</taxon>
        <taxon>Crotonoideae</taxon>
        <taxon>Manihoteae</taxon>
        <taxon>Manihot</taxon>
    </lineage>
</organism>
<dbReference type="PROSITE" id="PS51259">
    <property type="entry name" value="MHD2"/>
    <property type="match status" value="1"/>
</dbReference>
<dbReference type="EMBL" id="CM004389">
    <property type="protein sequence ID" value="OAY55536.1"/>
    <property type="molecule type" value="Genomic_DNA"/>
</dbReference>
<sequence>MAHHTSRDCFPGSLLSGSAATSLDPAETDLTWPFGDLYSLDREDIRETAYEVFFTACRSSPGFGGGRNAITFYSSHNHDAGDSGGSGSSSGFGSVSSGGGRLGNGPLVVTTPTSKIKRALGLKMLKNSPSRRMSSVANGGGGGGGGGGTSPGPPNILLQQSGGYSPISMYNTVPATRPRRPLTSAEIMRLQMKVTEQSDNRLRKTLMRTLVGQMGRKAETIILPLELLRQLKPSEFNDMQEYHIWQTRQLKILEAGLLLHPAIPIEKSNSYAIRLREIIRASDTKPIDTSKNSDTMRALCNSVVTLSWRSPNGAPADVCHWADGLPLNLHLYTCLLQAIFDFRDGTLVLDEVDELVELMKKTWSTLGINRSLHNLCFAWVLFQQYVLTNQIEPDLLYAAHGMLSTEVANDAKKPDREATYVKLLCSMLASMQGWAERRLLHYHDYFQRGNVFLIENLLPLALSASKILGEDVSLIEGTETDDWKIVDSSGDRVDHYIRSSIKNAFAKVIETGSYKSTSVEVKDEASEALLQLAKETEDLALRERESFSPLLRKWQPIAASVAAVTLHHCYGAVLNQYLAGMSSLNNESVEVLQRAGKLENFLVQMVVEDSADCEDGGKAIVREMVPYEVDSVIMRVMKQWVEERMKKGRESFLRLKESETWNPKSKNEPYAQSVVELMKLAKETVDEFFEVPVGITDDLVSELAEGLEHLFQEYIKFVEACGSKQSYVPTLPPLTRCNRDSKLSKLWKIATPCSVSAEEMQQHGIAGAHHPRPSTSRGTQRLYIRLNTLHYLLSHLHSLDKTLTLAPRTFSSSRTHANHRRNRSSASAYFEEVHPSIQSACQHVSEVAAYRLIFLDSNSVFYETLYVGDVANSRIRPALRTLKQNLTLLTAIVTDRAQALAMREVMKATFEAYLMVLLAGGSSRVFYRTDHPMIQEDFESLKRVFCTCAEGLINEELVEGEADIVEGVITLMGECTEQLMEDFSIVTCETSGIGVVGTGQKLPMPPTTGRWNRADPNTILRVLCYRNDKAANQFLKKTFQLAKRR</sequence>
<evidence type="ECO:0000313" key="5">
    <source>
        <dbReference type="Proteomes" id="UP000091857"/>
    </source>
</evidence>
<evidence type="ECO:0008006" key="6">
    <source>
        <dbReference type="Google" id="ProtNLM"/>
    </source>
</evidence>
<dbReference type="PANTHER" id="PTHR31280:SF1">
    <property type="entry name" value="OS03G0138600 PROTEIN"/>
    <property type="match status" value="1"/>
</dbReference>
<feature type="domain" description="MHD2" evidence="3">
    <location>
        <begin position="872"/>
        <end position="983"/>
    </location>
</feature>
<dbReference type="OMA" id="WMPRSKN"/>
<dbReference type="InterPro" id="IPR014770">
    <property type="entry name" value="Munc13_1"/>
</dbReference>
<dbReference type="Proteomes" id="UP000091857">
    <property type="component" value="Chromosome 3"/>
</dbReference>
<evidence type="ECO:0000313" key="4">
    <source>
        <dbReference type="EMBL" id="OAY55536.1"/>
    </source>
</evidence>
<dbReference type="STRING" id="3983.A0A2C9W813"/>
<keyword evidence="5" id="KW-1185">Reference proteome</keyword>
<feature type="compositionally biased region" description="Gly residues" evidence="1">
    <location>
        <begin position="82"/>
        <end position="103"/>
    </location>
</feature>
<dbReference type="PROSITE" id="PS51258">
    <property type="entry name" value="MHD1"/>
    <property type="match status" value="1"/>
</dbReference>
<name>A0A2C9W813_MANES</name>
<feature type="domain" description="MHD1" evidence="2">
    <location>
        <begin position="589"/>
        <end position="731"/>
    </location>
</feature>
<evidence type="ECO:0000256" key="1">
    <source>
        <dbReference type="SAM" id="MobiDB-lite"/>
    </source>
</evidence>
<evidence type="ECO:0000259" key="2">
    <source>
        <dbReference type="PROSITE" id="PS51258"/>
    </source>
</evidence>
<reference evidence="5" key="1">
    <citation type="journal article" date="2016" name="Nat. Biotechnol.">
        <title>Sequencing wild and cultivated cassava and related species reveals extensive interspecific hybridization and genetic diversity.</title>
        <authorList>
            <person name="Bredeson J.V."/>
            <person name="Lyons J.B."/>
            <person name="Prochnik S.E."/>
            <person name="Wu G.A."/>
            <person name="Ha C.M."/>
            <person name="Edsinger-Gonzales E."/>
            <person name="Grimwood J."/>
            <person name="Schmutz J."/>
            <person name="Rabbi I.Y."/>
            <person name="Egesi C."/>
            <person name="Nauluvula P."/>
            <person name="Lebot V."/>
            <person name="Ndunguru J."/>
            <person name="Mkamilo G."/>
            <person name="Bart R.S."/>
            <person name="Setter T.L."/>
            <person name="Gleadow R.M."/>
            <person name="Kulakow P."/>
            <person name="Ferguson M.E."/>
            <person name="Rounsley S."/>
            <person name="Rokhsar D.S."/>
        </authorList>
    </citation>
    <scope>NUCLEOTIDE SEQUENCE [LARGE SCALE GENOMIC DNA]</scope>
    <source>
        <strain evidence="5">cv. AM560-2</strain>
    </source>
</reference>
<dbReference type="InterPro" id="IPR008528">
    <property type="entry name" value="unc-13_homologue"/>
</dbReference>
<dbReference type="PANTHER" id="PTHR31280">
    <property type="entry name" value="PROTEIN UNC-13 HOMOLOG"/>
    <property type="match status" value="1"/>
</dbReference>
<dbReference type="Pfam" id="PF25761">
    <property type="entry name" value="TPR_PATROL1"/>
    <property type="match status" value="1"/>
</dbReference>
<dbReference type="OrthoDB" id="2015333at2759"/>
<gene>
    <name evidence="4" type="ORF">MANES_03G161500v8</name>
</gene>
<dbReference type="Gramene" id="Manes.03G161500.1.v8.1">
    <property type="protein sequence ID" value="Manes.03G161500.1.v8.1.CDS"/>
    <property type="gene ID" value="Manes.03G161500.v8.1"/>
</dbReference>
<dbReference type="AlphaFoldDB" id="A0A2C9W813"/>
<feature type="region of interest" description="Disordered" evidence="1">
    <location>
        <begin position="79"/>
        <end position="109"/>
    </location>
</feature>
<dbReference type="InterPro" id="IPR057984">
    <property type="entry name" value="PATROL1_C"/>
</dbReference>
<comment type="caution">
    <text evidence="4">The sequence shown here is derived from an EMBL/GenBank/DDBJ whole genome shotgun (WGS) entry which is preliminary data.</text>
</comment>
<protein>
    <recommendedName>
        <fullName evidence="6">MHD1 domain-containing protein</fullName>
    </recommendedName>
</protein>
<feature type="compositionally biased region" description="Polar residues" evidence="1">
    <location>
        <begin position="128"/>
        <end position="137"/>
    </location>
</feature>
<dbReference type="InterPro" id="IPR014772">
    <property type="entry name" value="Munc13_dom-2"/>
</dbReference>
<evidence type="ECO:0000259" key="3">
    <source>
        <dbReference type="PROSITE" id="PS51259"/>
    </source>
</evidence>